<feature type="compositionally biased region" description="Acidic residues" evidence="1">
    <location>
        <begin position="15"/>
        <end position="25"/>
    </location>
</feature>
<evidence type="ECO:0000256" key="1">
    <source>
        <dbReference type="SAM" id="MobiDB-lite"/>
    </source>
</evidence>
<dbReference type="EMBL" id="BDDD01001325">
    <property type="protein sequence ID" value="GAV75176.1"/>
    <property type="molecule type" value="Genomic_DNA"/>
</dbReference>
<protein>
    <submittedName>
        <fullName evidence="2">Uncharacterized protein</fullName>
    </submittedName>
</protein>
<reference evidence="3" key="1">
    <citation type="submission" date="2016-04" db="EMBL/GenBank/DDBJ databases">
        <title>Cephalotus genome sequencing.</title>
        <authorList>
            <person name="Fukushima K."/>
            <person name="Hasebe M."/>
            <person name="Fang X."/>
        </authorList>
    </citation>
    <scope>NUCLEOTIDE SEQUENCE [LARGE SCALE GENOMIC DNA]</scope>
    <source>
        <strain evidence="3">cv. St1</strain>
    </source>
</reference>
<proteinExistence type="predicted"/>
<dbReference type="Proteomes" id="UP000187406">
    <property type="component" value="Unassembled WGS sequence"/>
</dbReference>
<comment type="caution">
    <text evidence="2">The sequence shown here is derived from an EMBL/GenBank/DDBJ whole genome shotgun (WGS) entry which is preliminary data.</text>
</comment>
<dbReference type="InParanoid" id="A0A1Q3C4G7"/>
<accession>A0A1Q3C4G7</accession>
<dbReference type="STRING" id="3775.A0A1Q3C4G7"/>
<name>A0A1Q3C4G7_CEPFO</name>
<feature type="compositionally biased region" description="Basic and acidic residues" evidence="1">
    <location>
        <begin position="40"/>
        <end position="51"/>
    </location>
</feature>
<gene>
    <name evidence="2" type="ORF">CFOL_v3_18655</name>
</gene>
<feature type="region of interest" description="Disordered" evidence="1">
    <location>
        <begin position="1"/>
        <end position="111"/>
    </location>
</feature>
<feature type="compositionally biased region" description="Basic and acidic residues" evidence="1">
    <location>
        <begin position="1"/>
        <end position="14"/>
    </location>
</feature>
<organism evidence="2 3">
    <name type="scientific">Cephalotus follicularis</name>
    <name type="common">Albany pitcher plant</name>
    <dbReference type="NCBI Taxonomy" id="3775"/>
    <lineage>
        <taxon>Eukaryota</taxon>
        <taxon>Viridiplantae</taxon>
        <taxon>Streptophyta</taxon>
        <taxon>Embryophyta</taxon>
        <taxon>Tracheophyta</taxon>
        <taxon>Spermatophyta</taxon>
        <taxon>Magnoliopsida</taxon>
        <taxon>eudicotyledons</taxon>
        <taxon>Gunneridae</taxon>
        <taxon>Pentapetalae</taxon>
        <taxon>rosids</taxon>
        <taxon>fabids</taxon>
        <taxon>Oxalidales</taxon>
        <taxon>Cephalotaceae</taxon>
        <taxon>Cephalotus</taxon>
    </lineage>
</organism>
<evidence type="ECO:0000313" key="2">
    <source>
        <dbReference type="EMBL" id="GAV75176.1"/>
    </source>
</evidence>
<dbReference type="AlphaFoldDB" id="A0A1Q3C4G7"/>
<feature type="compositionally biased region" description="Low complexity" evidence="1">
    <location>
        <begin position="77"/>
        <end position="97"/>
    </location>
</feature>
<sequence>MVEDSSKVEKKSTYDTEDESEEDKQENENGVQEKSEDEIFEHSGSNEKDESDHEYEEDVGKQKQTAKKSSKKKESVVKAQSNRTTAPSKSSPFPKKTPQQETHQNTPRKMMTVIQVQRYFQ</sequence>
<keyword evidence="3" id="KW-1185">Reference proteome</keyword>
<evidence type="ECO:0000313" key="3">
    <source>
        <dbReference type="Proteomes" id="UP000187406"/>
    </source>
</evidence>